<dbReference type="AlphaFoldDB" id="A0ABD2XP74"/>
<dbReference type="Proteomes" id="UP001627154">
    <property type="component" value="Unassembled WGS sequence"/>
</dbReference>
<name>A0ABD2XP74_9HYME</name>
<sequence>MALTVLNKEYFLRKDNADSLINLVNYIKSRDIVQEHLDDREILINIIRSGMRRFVNDRLSAQQLEEFKVTIIDFSLDYLKEVNLYRINHGILAVACLEYVLFPRLSDEEYFELYNCDIAEATMLYNMLDADQEPNDDIKRSAASFFAWPDRLRENGCLKAVRSYLQGIHIEFDELDHIRKKSIEVINEMAENVLEPVRDHPPVPLPVPVPVPAGDQEPRPVIPINEMAENVLGPVRDHPPVPLPVPVPVPADDQEPRPVAPISVDEEYLSAVSETAESGYSQRIRYNTMDQVYFRQKIHADAIIGLQNYLIEHNIKRNDLENNDTLRDMIRETIGRRQNNDPNEEEKGTLKRMIFLYTLDFLKAINLYRINDGILLVACIELVLYPGRSDKKYKSIYLSSYPQAKEVYTKLCGIPKDTKINKAILKSARRFLFCHKYAKNIEYLEKIRSYLRELVRRESIDDEEKKFIRDRTIQLITGNEDIQIIQPPENNADPIEDHSSTSSKALYMNREYFLKQSNADLIISLRKHLIDNDIKRENLENKDDLIDILLAGTRRSSSFLPTTGELETLKRTLLNFTIDYLKETDLYRMNRGILLVACVERLLLPGKDVEKYLEIYNCSQSMAIKLYNKLCDFPEEHELDDAIVKSSECFFRNKKFSNQNRCLETVRLYLNGIDMDDEKLKFIKETSILLINDKAAMDTVKPPLITKLLIEPNLFTKHQSRLPAPKAPVEMSNRQARVSVSRISDDFAQHYQSGQTVLAIRKSDSNFWPAKIIEIGKYLMYVKFFPLSERMDVITLKEDVKAFSLIGIHNTIQARSPDLTRECFMNALALACAELQERIFC</sequence>
<evidence type="ECO:0008006" key="3">
    <source>
        <dbReference type="Google" id="ProtNLM"/>
    </source>
</evidence>
<proteinExistence type="predicted"/>
<accession>A0ABD2XP74</accession>
<protein>
    <recommendedName>
        <fullName evidence="3">PWWP domain-containing protein</fullName>
    </recommendedName>
</protein>
<evidence type="ECO:0000313" key="1">
    <source>
        <dbReference type="EMBL" id="KAL3406799.1"/>
    </source>
</evidence>
<gene>
    <name evidence="1" type="ORF">TKK_000930</name>
</gene>
<evidence type="ECO:0000313" key="2">
    <source>
        <dbReference type="Proteomes" id="UP001627154"/>
    </source>
</evidence>
<comment type="caution">
    <text evidence="1">The sequence shown here is derived from an EMBL/GenBank/DDBJ whole genome shotgun (WGS) entry which is preliminary data.</text>
</comment>
<reference evidence="1 2" key="1">
    <citation type="journal article" date="2024" name="bioRxiv">
        <title>A reference genome for Trichogramma kaykai: A tiny desert-dwelling parasitoid wasp with competing sex-ratio distorters.</title>
        <authorList>
            <person name="Culotta J."/>
            <person name="Lindsey A.R."/>
        </authorList>
    </citation>
    <scope>NUCLEOTIDE SEQUENCE [LARGE SCALE GENOMIC DNA]</scope>
    <source>
        <strain evidence="1 2">KSX58</strain>
    </source>
</reference>
<organism evidence="1 2">
    <name type="scientific">Trichogramma kaykai</name>
    <dbReference type="NCBI Taxonomy" id="54128"/>
    <lineage>
        <taxon>Eukaryota</taxon>
        <taxon>Metazoa</taxon>
        <taxon>Ecdysozoa</taxon>
        <taxon>Arthropoda</taxon>
        <taxon>Hexapoda</taxon>
        <taxon>Insecta</taxon>
        <taxon>Pterygota</taxon>
        <taxon>Neoptera</taxon>
        <taxon>Endopterygota</taxon>
        <taxon>Hymenoptera</taxon>
        <taxon>Apocrita</taxon>
        <taxon>Proctotrupomorpha</taxon>
        <taxon>Chalcidoidea</taxon>
        <taxon>Trichogrammatidae</taxon>
        <taxon>Trichogramma</taxon>
    </lineage>
</organism>
<keyword evidence="2" id="KW-1185">Reference proteome</keyword>
<dbReference type="EMBL" id="JBJJXI010000018">
    <property type="protein sequence ID" value="KAL3406799.1"/>
    <property type="molecule type" value="Genomic_DNA"/>
</dbReference>